<name>A0ACB9WD42_CHAAC</name>
<protein>
    <submittedName>
        <fullName evidence="1">Uncharacterized protein</fullName>
    </submittedName>
</protein>
<reference evidence="1" key="1">
    <citation type="submission" date="2022-05" db="EMBL/GenBank/DDBJ databases">
        <title>Chromosome-level genome of Chaenocephalus aceratus.</title>
        <authorList>
            <person name="Park H."/>
        </authorList>
    </citation>
    <scope>NUCLEOTIDE SEQUENCE</scope>
    <source>
        <strain evidence="1">KU_202001</strain>
    </source>
</reference>
<evidence type="ECO:0000313" key="2">
    <source>
        <dbReference type="Proteomes" id="UP001057452"/>
    </source>
</evidence>
<organism evidence="1 2">
    <name type="scientific">Chaenocephalus aceratus</name>
    <name type="common">Blackfin icefish</name>
    <name type="synonym">Chaenichthys aceratus</name>
    <dbReference type="NCBI Taxonomy" id="36190"/>
    <lineage>
        <taxon>Eukaryota</taxon>
        <taxon>Metazoa</taxon>
        <taxon>Chordata</taxon>
        <taxon>Craniata</taxon>
        <taxon>Vertebrata</taxon>
        <taxon>Euteleostomi</taxon>
        <taxon>Actinopterygii</taxon>
        <taxon>Neopterygii</taxon>
        <taxon>Teleostei</taxon>
        <taxon>Neoteleostei</taxon>
        <taxon>Acanthomorphata</taxon>
        <taxon>Eupercaria</taxon>
        <taxon>Perciformes</taxon>
        <taxon>Notothenioidei</taxon>
        <taxon>Channichthyidae</taxon>
        <taxon>Chaenocephalus</taxon>
    </lineage>
</organism>
<accession>A0ACB9WD42</accession>
<proteinExistence type="predicted"/>
<comment type="caution">
    <text evidence="1">The sequence shown here is derived from an EMBL/GenBank/DDBJ whole genome shotgun (WGS) entry which is preliminary data.</text>
</comment>
<dbReference type="EMBL" id="CM043800">
    <property type="protein sequence ID" value="KAI4810957.1"/>
    <property type="molecule type" value="Genomic_DNA"/>
</dbReference>
<evidence type="ECO:0000313" key="1">
    <source>
        <dbReference type="EMBL" id="KAI4810957.1"/>
    </source>
</evidence>
<dbReference type="Proteomes" id="UP001057452">
    <property type="component" value="Chromosome 16"/>
</dbReference>
<sequence>MNKSLEESLHVVNQLNVKLGLLSSSQRKENDDLFQQLTSNKVLQRVSGLDLRALFVGSASQSGRPDLTD</sequence>
<keyword evidence="2" id="KW-1185">Reference proteome</keyword>
<gene>
    <name evidence="1" type="ORF">KUCAC02_013884</name>
</gene>